<name>A0A5A7R260_STRAF</name>
<sequence>MSITRVYSTDEHPAIPAPAAAAAILRPAITGNRPKPIKRRQHAQLPVGCRSATSPARNLRLPRQESHRRCLKIHKMQPPAGAPPGHLSAAAAAAAHHLQKRRRRGLPLCRRNRTRRGLHHIPAPHLGREILLRPPLPLGGLAGKAEQILMVTSINYASLLPPPPALSSSHTALSLSSSHKSAAMSGFSVKYVPFNAVLHRVLLPRRDRLPSHPRGRRSTVYYQYIFGIFCR</sequence>
<dbReference type="EMBL" id="BKCP01009737">
    <property type="protein sequence ID" value="GER51499.1"/>
    <property type="molecule type" value="Genomic_DNA"/>
</dbReference>
<organism evidence="2 3">
    <name type="scientific">Striga asiatica</name>
    <name type="common">Asiatic witchweed</name>
    <name type="synonym">Buchnera asiatica</name>
    <dbReference type="NCBI Taxonomy" id="4170"/>
    <lineage>
        <taxon>Eukaryota</taxon>
        <taxon>Viridiplantae</taxon>
        <taxon>Streptophyta</taxon>
        <taxon>Embryophyta</taxon>
        <taxon>Tracheophyta</taxon>
        <taxon>Spermatophyta</taxon>
        <taxon>Magnoliopsida</taxon>
        <taxon>eudicotyledons</taxon>
        <taxon>Gunneridae</taxon>
        <taxon>Pentapetalae</taxon>
        <taxon>asterids</taxon>
        <taxon>lamiids</taxon>
        <taxon>Lamiales</taxon>
        <taxon>Orobanchaceae</taxon>
        <taxon>Buchnereae</taxon>
        <taxon>Striga</taxon>
    </lineage>
</organism>
<protein>
    <submittedName>
        <fullName evidence="2">Serine acetyltransferase 3</fullName>
    </submittedName>
</protein>
<accession>A0A5A7R260</accession>
<gene>
    <name evidence="2" type="ORF">STAS_28891</name>
</gene>
<evidence type="ECO:0000256" key="1">
    <source>
        <dbReference type="SAM" id="MobiDB-lite"/>
    </source>
</evidence>
<dbReference type="GO" id="GO:0016740">
    <property type="term" value="F:transferase activity"/>
    <property type="evidence" value="ECO:0007669"/>
    <property type="project" value="UniProtKB-KW"/>
</dbReference>
<feature type="region of interest" description="Disordered" evidence="1">
    <location>
        <begin position="32"/>
        <end position="64"/>
    </location>
</feature>
<keyword evidence="3" id="KW-1185">Reference proteome</keyword>
<keyword evidence="2" id="KW-0808">Transferase</keyword>
<proteinExistence type="predicted"/>
<dbReference type="Proteomes" id="UP000325081">
    <property type="component" value="Unassembled WGS sequence"/>
</dbReference>
<reference evidence="3" key="1">
    <citation type="journal article" date="2019" name="Curr. Biol.">
        <title>Genome Sequence of Striga asiatica Provides Insight into the Evolution of Plant Parasitism.</title>
        <authorList>
            <person name="Yoshida S."/>
            <person name="Kim S."/>
            <person name="Wafula E.K."/>
            <person name="Tanskanen J."/>
            <person name="Kim Y.M."/>
            <person name="Honaas L."/>
            <person name="Yang Z."/>
            <person name="Spallek T."/>
            <person name="Conn C.E."/>
            <person name="Ichihashi Y."/>
            <person name="Cheong K."/>
            <person name="Cui S."/>
            <person name="Der J.P."/>
            <person name="Gundlach H."/>
            <person name="Jiao Y."/>
            <person name="Hori C."/>
            <person name="Ishida J.K."/>
            <person name="Kasahara H."/>
            <person name="Kiba T."/>
            <person name="Kim M.S."/>
            <person name="Koo N."/>
            <person name="Laohavisit A."/>
            <person name="Lee Y.H."/>
            <person name="Lumba S."/>
            <person name="McCourt P."/>
            <person name="Mortimer J.C."/>
            <person name="Mutuku J.M."/>
            <person name="Nomura T."/>
            <person name="Sasaki-Sekimoto Y."/>
            <person name="Seto Y."/>
            <person name="Wang Y."/>
            <person name="Wakatake T."/>
            <person name="Sakakibara H."/>
            <person name="Demura T."/>
            <person name="Yamaguchi S."/>
            <person name="Yoneyama K."/>
            <person name="Manabe R.I."/>
            <person name="Nelson D.C."/>
            <person name="Schulman A.H."/>
            <person name="Timko M.P."/>
            <person name="dePamphilis C.W."/>
            <person name="Choi D."/>
            <person name="Shirasu K."/>
        </authorList>
    </citation>
    <scope>NUCLEOTIDE SEQUENCE [LARGE SCALE GENOMIC DNA]</scope>
    <source>
        <strain evidence="3">cv. UVA1</strain>
    </source>
</reference>
<evidence type="ECO:0000313" key="3">
    <source>
        <dbReference type="Proteomes" id="UP000325081"/>
    </source>
</evidence>
<dbReference type="AlphaFoldDB" id="A0A5A7R260"/>
<comment type="caution">
    <text evidence="2">The sequence shown here is derived from an EMBL/GenBank/DDBJ whole genome shotgun (WGS) entry which is preliminary data.</text>
</comment>
<evidence type="ECO:0000313" key="2">
    <source>
        <dbReference type="EMBL" id="GER51499.1"/>
    </source>
</evidence>